<accession>A0A7S5DSR0</accession>
<dbReference type="EMBL" id="MK318971">
    <property type="protein sequence ID" value="QCL09637.1"/>
    <property type="molecule type" value="Genomic_DNA"/>
</dbReference>
<evidence type="ECO:0000256" key="1">
    <source>
        <dbReference type="SAM" id="Coils"/>
    </source>
</evidence>
<dbReference type="Pfam" id="PF18476">
    <property type="entry name" value="PIN_8"/>
    <property type="match status" value="1"/>
</dbReference>
<gene>
    <name evidence="3" type="ORF">pC5.8a_145</name>
</gene>
<sequence length="482" mass="54540">MNDSSCDCGSSLAVLFSFERSRLAGVIVKELFAGYYHPTDEEYKVISKEALVVFDTNSLLDLYRLPASARDELLEVLAGLKDRFWIPFQVALEFQRNRLSVMADERKTTQDALDSAKKLVEELTKKVRDLELDKHGLGLKPDKLLKDLNRSNEKLRDALAAVHDARLDPGQKDMVRDRLDGILQGKIGNPPSSQEDVTKLTDRGDYRYENRIPPGFSDVDKDKDPNKASYVYNGIKYLSKFGDLIFWRQLLNHARSAGVKNVLLVTGDKKEDWWWIEKGKTLGPNPELIAEIRREAKVEVFWMYRPDQFLEMARIHSIAKVSTSSVDELKALKSREWKISGLENLEAWTGHLKGRLSEKRIEDIVLAYLETRFDRVEINSKGFPDAFAFDGKSRFAVEVKSPGRLGPGEFLEYTKSAIVVASEVVAKGAADGFILVCIVPPIVSDSYQDSLKQLNSVVRGYPRTEVVVGEILQDTFEPVLSF</sequence>
<dbReference type="InterPro" id="IPR041578">
    <property type="entry name" value="PIN_8"/>
</dbReference>
<evidence type="ECO:0000259" key="2">
    <source>
        <dbReference type="Pfam" id="PF18476"/>
    </source>
</evidence>
<feature type="coiled-coil region" evidence="1">
    <location>
        <begin position="106"/>
        <end position="165"/>
    </location>
</feature>
<keyword evidence="3" id="KW-0614">Plasmid</keyword>
<feature type="domain" description="PIN like" evidence="2">
    <location>
        <begin position="51"/>
        <end position="288"/>
    </location>
</feature>
<name>A0A7S5DSR0_RHIRH</name>
<geneLocation type="plasmid" evidence="3">
    <name>pColt5.8a</name>
</geneLocation>
<organism evidence="3">
    <name type="scientific">Rhizobium rhizogenes</name>
    <name type="common">Agrobacterium rhizogenes</name>
    <dbReference type="NCBI Taxonomy" id="359"/>
    <lineage>
        <taxon>Bacteria</taxon>
        <taxon>Pseudomonadati</taxon>
        <taxon>Pseudomonadota</taxon>
        <taxon>Alphaproteobacteria</taxon>
        <taxon>Hyphomicrobiales</taxon>
        <taxon>Rhizobiaceae</taxon>
        <taxon>Rhizobium/Agrobacterium group</taxon>
        <taxon>Rhizobium</taxon>
    </lineage>
</organism>
<evidence type="ECO:0000313" key="3">
    <source>
        <dbReference type="EMBL" id="QCL09637.1"/>
    </source>
</evidence>
<dbReference type="RefSeq" id="WP_201010209.1">
    <property type="nucleotide sequence ID" value="NZ_MK318971.1"/>
</dbReference>
<keyword evidence="1" id="KW-0175">Coiled coil</keyword>
<dbReference type="AlphaFoldDB" id="A0A7S5DSR0"/>
<protein>
    <recommendedName>
        <fullName evidence="2">PIN like domain-containing protein</fullName>
    </recommendedName>
</protein>
<proteinExistence type="predicted"/>
<reference evidence="3" key="1">
    <citation type="submission" date="2018-12" db="EMBL/GenBank/DDBJ databases">
        <title>Three Rhizobium rhizogenes strains isolated from the same crown gall tumor carry diverse plasmids.</title>
        <authorList>
            <person name="Pulawska J."/>
            <person name="Kuzmanovic N."/>
        </authorList>
    </citation>
    <scope>NUCLEOTIDE SEQUENCE</scope>
    <source>
        <strain evidence="3">Colt5.8</strain>
        <plasmid evidence="3">pColt5.8a</plasmid>
    </source>
</reference>